<gene>
    <name evidence="1" type="ORF">HNP32_003695</name>
</gene>
<protein>
    <recommendedName>
        <fullName evidence="3">REDY-like protein HapK</fullName>
    </recommendedName>
</protein>
<dbReference type="Proteomes" id="UP000539957">
    <property type="component" value="Unassembled WGS sequence"/>
</dbReference>
<dbReference type="RefSeq" id="WP_184274062.1">
    <property type="nucleotide sequence ID" value="NZ_JACHKY010000011.1"/>
</dbReference>
<name>A0A7W7ISW2_9CAUL</name>
<proteinExistence type="predicted"/>
<comment type="caution">
    <text evidence="1">The sequence shown here is derived from an EMBL/GenBank/DDBJ whole genome shotgun (WGS) entry which is preliminary data.</text>
</comment>
<evidence type="ECO:0008006" key="3">
    <source>
        <dbReference type="Google" id="ProtNLM"/>
    </source>
</evidence>
<organism evidence="1 2">
    <name type="scientific">Brevundimonas bullata</name>
    <dbReference type="NCBI Taxonomy" id="13160"/>
    <lineage>
        <taxon>Bacteria</taxon>
        <taxon>Pseudomonadati</taxon>
        <taxon>Pseudomonadota</taxon>
        <taxon>Alphaproteobacteria</taxon>
        <taxon>Caulobacterales</taxon>
        <taxon>Caulobacteraceae</taxon>
        <taxon>Brevundimonas</taxon>
    </lineage>
</organism>
<reference evidence="1 2" key="1">
    <citation type="submission" date="2020-08" db="EMBL/GenBank/DDBJ databases">
        <title>Functional genomics of gut bacteria from endangered species of beetles.</title>
        <authorList>
            <person name="Carlos-Shanley C."/>
        </authorList>
    </citation>
    <scope>NUCLEOTIDE SEQUENCE [LARGE SCALE GENOMIC DNA]</scope>
    <source>
        <strain evidence="1 2">S00123</strain>
    </source>
</reference>
<dbReference type="Gene3D" id="3.30.70.100">
    <property type="match status" value="1"/>
</dbReference>
<dbReference type="SUPFAM" id="SSF54909">
    <property type="entry name" value="Dimeric alpha+beta barrel"/>
    <property type="match status" value="1"/>
</dbReference>
<dbReference type="InterPro" id="IPR011008">
    <property type="entry name" value="Dimeric_a/b-barrel"/>
</dbReference>
<keyword evidence="2" id="KW-1185">Reference proteome</keyword>
<dbReference type="AlphaFoldDB" id="A0A7W7ISW2"/>
<evidence type="ECO:0000313" key="2">
    <source>
        <dbReference type="Proteomes" id="UP000539957"/>
    </source>
</evidence>
<dbReference type="Pfam" id="PF11639">
    <property type="entry name" value="HapK"/>
    <property type="match status" value="1"/>
</dbReference>
<dbReference type="InterPro" id="IPR021667">
    <property type="entry name" value="HapK"/>
</dbReference>
<sequence>MADTRIIAFFNLKPGVAVADYEAWARAVDLPTVNGLPSISKFEVFRATAVLGSDAPPPYAYFEIIDVADMDQFGQDVATPLMQKIAGDFAGMAEVTFNITEQVA</sequence>
<dbReference type="EMBL" id="JACHKY010000011">
    <property type="protein sequence ID" value="MBB4799926.1"/>
    <property type="molecule type" value="Genomic_DNA"/>
</dbReference>
<evidence type="ECO:0000313" key="1">
    <source>
        <dbReference type="EMBL" id="MBB4799926.1"/>
    </source>
</evidence>
<accession>A0A7W7ISW2</accession>